<sequence>MKLASNLIHHRHLLWVKVLRSKYGCGMDLLPTIKKPQVCSNVWNDISKIWPLFQQNLVWRLGMGTNVHFWTDHWIPGIHRLADFVSQGSDCINLQETVASFVNGNSWYYPHILNLLSEDWMSIFATIKSLELSLGEDCVAWLHSPNG</sequence>
<evidence type="ECO:0000313" key="1">
    <source>
        <dbReference type="EMBL" id="MED6149925.1"/>
    </source>
</evidence>
<dbReference type="Proteomes" id="UP001341840">
    <property type="component" value="Unassembled WGS sequence"/>
</dbReference>
<reference evidence="1 2" key="1">
    <citation type="journal article" date="2023" name="Plants (Basel)">
        <title>Bridging the Gap: Combining Genomics and Transcriptomics Approaches to Understand Stylosanthes scabra, an Orphan Legume from the Brazilian Caatinga.</title>
        <authorList>
            <person name="Ferreira-Neto J.R.C."/>
            <person name="da Silva M.D."/>
            <person name="Binneck E."/>
            <person name="de Melo N.F."/>
            <person name="da Silva R.H."/>
            <person name="de Melo A.L.T.M."/>
            <person name="Pandolfi V."/>
            <person name="Bustamante F.O."/>
            <person name="Brasileiro-Vidal A.C."/>
            <person name="Benko-Iseppon A.M."/>
        </authorList>
    </citation>
    <scope>NUCLEOTIDE SEQUENCE [LARGE SCALE GENOMIC DNA]</scope>
    <source>
        <tissue evidence="1">Leaves</tissue>
    </source>
</reference>
<proteinExistence type="predicted"/>
<gene>
    <name evidence="1" type="ORF">PIB30_067257</name>
</gene>
<dbReference type="EMBL" id="JASCZI010091320">
    <property type="protein sequence ID" value="MED6149925.1"/>
    <property type="molecule type" value="Genomic_DNA"/>
</dbReference>
<protein>
    <recommendedName>
        <fullName evidence="3">Reverse transcriptase zinc-binding domain-containing protein</fullName>
    </recommendedName>
</protein>
<keyword evidence="2" id="KW-1185">Reference proteome</keyword>
<name>A0ABU6TMA1_9FABA</name>
<organism evidence="1 2">
    <name type="scientific">Stylosanthes scabra</name>
    <dbReference type="NCBI Taxonomy" id="79078"/>
    <lineage>
        <taxon>Eukaryota</taxon>
        <taxon>Viridiplantae</taxon>
        <taxon>Streptophyta</taxon>
        <taxon>Embryophyta</taxon>
        <taxon>Tracheophyta</taxon>
        <taxon>Spermatophyta</taxon>
        <taxon>Magnoliopsida</taxon>
        <taxon>eudicotyledons</taxon>
        <taxon>Gunneridae</taxon>
        <taxon>Pentapetalae</taxon>
        <taxon>rosids</taxon>
        <taxon>fabids</taxon>
        <taxon>Fabales</taxon>
        <taxon>Fabaceae</taxon>
        <taxon>Papilionoideae</taxon>
        <taxon>50 kb inversion clade</taxon>
        <taxon>dalbergioids sensu lato</taxon>
        <taxon>Dalbergieae</taxon>
        <taxon>Pterocarpus clade</taxon>
        <taxon>Stylosanthes</taxon>
    </lineage>
</organism>
<evidence type="ECO:0000313" key="2">
    <source>
        <dbReference type="Proteomes" id="UP001341840"/>
    </source>
</evidence>
<accession>A0ABU6TMA1</accession>
<evidence type="ECO:0008006" key="3">
    <source>
        <dbReference type="Google" id="ProtNLM"/>
    </source>
</evidence>
<comment type="caution">
    <text evidence="1">The sequence shown here is derived from an EMBL/GenBank/DDBJ whole genome shotgun (WGS) entry which is preliminary data.</text>
</comment>